<dbReference type="RefSeq" id="WP_114790555.1">
    <property type="nucleotide sequence ID" value="NZ_CP139960.1"/>
</dbReference>
<protein>
    <recommendedName>
        <fullName evidence="3">DUF3124 domain-containing protein</fullName>
    </recommendedName>
</protein>
<sequence>MKKQFTLGLILILVTLWSPGLWAQNEKRYSIEMSFSFNGKTVKTALASSSYSINREVYVEDSSYAPKKYIYYSVTPLKLEKDLLLALKNKKASYDILVTMTDNYGKEAKKETLLKKAIISSISESYSPYNYDYAGSISLGINAESIVLDGVELLP</sequence>
<dbReference type="Proteomes" id="UP001325680">
    <property type="component" value="Chromosome"/>
</dbReference>
<evidence type="ECO:0000313" key="2">
    <source>
        <dbReference type="Proteomes" id="UP001325680"/>
    </source>
</evidence>
<name>A0ABZ0W3L3_9BACT</name>
<reference evidence="1 2" key="1">
    <citation type="submission" date="2023-12" db="EMBL/GenBank/DDBJ databases">
        <title>Genome sequencing and assembly of bacterial species from a model synthetic community.</title>
        <authorList>
            <person name="Hogle S.L."/>
        </authorList>
    </citation>
    <scope>NUCLEOTIDE SEQUENCE [LARGE SCALE GENOMIC DNA]</scope>
    <source>
        <strain evidence="1 2">HAMBI_3031</strain>
    </source>
</reference>
<evidence type="ECO:0008006" key="3">
    <source>
        <dbReference type="Google" id="ProtNLM"/>
    </source>
</evidence>
<keyword evidence="2" id="KW-1185">Reference proteome</keyword>
<evidence type="ECO:0000313" key="1">
    <source>
        <dbReference type="EMBL" id="WQD37791.1"/>
    </source>
</evidence>
<proteinExistence type="predicted"/>
<accession>A0ABZ0W3L3</accession>
<organism evidence="1 2">
    <name type="scientific">Niabella yanshanensis</name>
    <dbReference type="NCBI Taxonomy" id="577386"/>
    <lineage>
        <taxon>Bacteria</taxon>
        <taxon>Pseudomonadati</taxon>
        <taxon>Bacteroidota</taxon>
        <taxon>Chitinophagia</taxon>
        <taxon>Chitinophagales</taxon>
        <taxon>Chitinophagaceae</taxon>
        <taxon>Niabella</taxon>
    </lineage>
</organism>
<gene>
    <name evidence="1" type="ORF">U0035_19165</name>
</gene>
<dbReference type="EMBL" id="CP139960">
    <property type="protein sequence ID" value="WQD37791.1"/>
    <property type="molecule type" value="Genomic_DNA"/>
</dbReference>